<dbReference type="RefSeq" id="WP_191762511.1">
    <property type="nucleotide sequence ID" value="NZ_VJXY01000129.1"/>
</dbReference>
<name>A0AA41BAH2_9NOST</name>
<reference evidence="1" key="1">
    <citation type="submission" date="2019-07" db="EMBL/GenBank/DDBJ databases">
        <title>Toxilogical consequences of a new and cryptic species of cyanobacteria (Komarekiella delphini-convector) recovered from the epidermis of a bottlenose dolphin and 1500 ft. in the air.</title>
        <authorList>
            <person name="Brown A.O."/>
            <person name="Dvorak P."/>
            <person name="Villanueva C.D."/>
            <person name="Foss A.J."/>
            <person name="Garvey A.D."/>
            <person name="Gibson Q.A."/>
            <person name="Johansen J.R."/>
            <person name="Casamatta D.A."/>
        </authorList>
    </citation>
    <scope>NUCLEOTIDE SEQUENCE</scope>
    <source>
        <strain evidence="1">SJRDD-AB1</strain>
    </source>
</reference>
<organism evidence="1 2">
    <name type="scientific">Komarekiella delphini-convector SJRDD-AB1</name>
    <dbReference type="NCBI Taxonomy" id="2593771"/>
    <lineage>
        <taxon>Bacteria</taxon>
        <taxon>Bacillati</taxon>
        <taxon>Cyanobacteriota</taxon>
        <taxon>Cyanophyceae</taxon>
        <taxon>Nostocales</taxon>
        <taxon>Nostocaceae</taxon>
        <taxon>Komarekiella</taxon>
        <taxon>Komarekiella delphini-convector</taxon>
    </lineage>
</organism>
<gene>
    <name evidence="1" type="ORF">FNW02_37220</name>
</gene>
<comment type="caution">
    <text evidence="1">The sequence shown here is derived from an EMBL/GenBank/DDBJ whole genome shotgun (WGS) entry which is preliminary data.</text>
</comment>
<proteinExistence type="predicted"/>
<keyword evidence="2" id="KW-1185">Reference proteome</keyword>
<protein>
    <submittedName>
        <fullName evidence="1">MmgE/PrpD family protein</fullName>
    </submittedName>
</protein>
<dbReference type="EMBL" id="VJXY01000129">
    <property type="protein sequence ID" value="MBD6621190.1"/>
    <property type="molecule type" value="Genomic_DNA"/>
</dbReference>
<accession>A0AA41BAH2</accession>
<dbReference type="Proteomes" id="UP001165986">
    <property type="component" value="Unassembled WGS sequence"/>
</dbReference>
<sequence length="81" mass="9234">MIQGNTESNNGKQSEFSVWGKELERLAQEGVKKEITKHKVAGHPIFYSLKGVPIMELSDGRCFEYHLRSDGTRKIIREVNS</sequence>
<evidence type="ECO:0000313" key="2">
    <source>
        <dbReference type="Proteomes" id="UP001165986"/>
    </source>
</evidence>
<dbReference type="AlphaFoldDB" id="A0AA41BAH2"/>
<evidence type="ECO:0000313" key="1">
    <source>
        <dbReference type="EMBL" id="MBD6621190.1"/>
    </source>
</evidence>